<name>A0A151AW76_9CLOT</name>
<dbReference type="SUPFAM" id="SSF54106">
    <property type="entry name" value="LysM domain"/>
    <property type="match status" value="2"/>
</dbReference>
<dbReference type="SMART" id="SM00257">
    <property type="entry name" value="LysM"/>
    <property type="match status" value="2"/>
</dbReference>
<comment type="caution">
    <text evidence="3">The sequence shown here is derived from an EMBL/GenBank/DDBJ whole genome shotgun (WGS) entry which is preliminary data.</text>
</comment>
<feature type="domain" description="LysM" evidence="2">
    <location>
        <begin position="192"/>
        <end position="242"/>
    </location>
</feature>
<dbReference type="PROSITE" id="PS51782">
    <property type="entry name" value="LYSM"/>
    <property type="match status" value="2"/>
</dbReference>
<dbReference type="CDD" id="cd00118">
    <property type="entry name" value="LysM"/>
    <property type="match status" value="2"/>
</dbReference>
<sequence length="256" mass="28612">MKPKKGVLILSVAIIVVLGLFVGIKISNSFGGTNSTNKATLNENENLENKQDNKETDDSIGYSTTNEDVNDENVDDSNINDKNREQIDTQKEKILDQGMSYDSSKIEDEEDAQEEENAIQIEVYKDKYAVQKGDTLFSIAREFFPQDVVGKAVKYIALANKINDSNEIYVGQELYIPTQENFEDEEPDKKGTAYKVKVGDTLSSIAASKMTWCSVDTAVELLKESNNIENADLLQANSIIYIPQNEKEGQEESNQN</sequence>
<proteinExistence type="predicted"/>
<accession>A0A151AW76</accession>
<keyword evidence="3" id="KW-0131">Cell cycle</keyword>
<evidence type="ECO:0000313" key="3">
    <source>
        <dbReference type="EMBL" id="KYH31905.1"/>
    </source>
</evidence>
<feature type="compositionally biased region" description="Polar residues" evidence="1">
    <location>
        <begin position="33"/>
        <end position="44"/>
    </location>
</feature>
<organism evidence="3 4">
    <name type="scientific">Clostridium tepidiprofundi DSM 19306</name>
    <dbReference type="NCBI Taxonomy" id="1121338"/>
    <lineage>
        <taxon>Bacteria</taxon>
        <taxon>Bacillati</taxon>
        <taxon>Bacillota</taxon>
        <taxon>Clostridia</taxon>
        <taxon>Eubacteriales</taxon>
        <taxon>Clostridiaceae</taxon>
        <taxon>Clostridium</taxon>
    </lineage>
</organism>
<dbReference type="AlphaFoldDB" id="A0A151AW76"/>
<dbReference type="OrthoDB" id="1934868at2"/>
<protein>
    <submittedName>
        <fullName evidence="3">Cell division suppressor protein YneA</fullName>
    </submittedName>
</protein>
<dbReference type="EMBL" id="LTBA01000042">
    <property type="protein sequence ID" value="KYH31905.1"/>
    <property type="molecule type" value="Genomic_DNA"/>
</dbReference>
<keyword evidence="3" id="KW-0132">Cell division</keyword>
<feature type="compositionally biased region" description="Basic and acidic residues" evidence="1">
    <location>
        <begin position="47"/>
        <end position="57"/>
    </location>
</feature>
<gene>
    <name evidence="3" type="primary">yneA_2</name>
    <name evidence="3" type="ORF">CLTEP_23090</name>
</gene>
<feature type="domain" description="LysM" evidence="2">
    <location>
        <begin position="126"/>
        <end position="176"/>
    </location>
</feature>
<evidence type="ECO:0000259" key="2">
    <source>
        <dbReference type="PROSITE" id="PS51782"/>
    </source>
</evidence>
<dbReference type="InterPro" id="IPR036779">
    <property type="entry name" value="LysM_dom_sf"/>
</dbReference>
<dbReference type="Proteomes" id="UP000075531">
    <property type="component" value="Unassembled WGS sequence"/>
</dbReference>
<dbReference type="Pfam" id="PF01476">
    <property type="entry name" value="LysM"/>
    <property type="match status" value="2"/>
</dbReference>
<dbReference type="PANTHER" id="PTHR33734">
    <property type="entry name" value="LYSM DOMAIN-CONTAINING GPI-ANCHORED PROTEIN 2"/>
    <property type="match status" value="1"/>
</dbReference>
<feature type="region of interest" description="Disordered" evidence="1">
    <location>
        <begin position="33"/>
        <end position="84"/>
    </location>
</feature>
<keyword evidence="4" id="KW-1185">Reference proteome</keyword>
<dbReference type="InterPro" id="IPR018392">
    <property type="entry name" value="LysM"/>
</dbReference>
<dbReference type="STRING" id="1121338.CLTEP_23090"/>
<dbReference type="RefSeq" id="WP_066826807.1">
    <property type="nucleotide sequence ID" value="NZ_LTBA01000042.1"/>
</dbReference>
<dbReference type="Gene3D" id="3.10.350.10">
    <property type="entry name" value="LysM domain"/>
    <property type="match status" value="2"/>
</dbReference>
<reference evidence="3 4" key="1">
    <citation type="submission" date="2016-02" db="EMBL/GenBank/DDBJ databases">
        <title>Genome sequence of Clostridium tepidiprofundi DSM 19306.</title>
        <authorList>
            <person name="Poehlein A."/>
            <person name="Daniel R."/>
        </authorList>
    </citation>
    <scope>NUCLEOTIDE SEQUENCE [LARGE SCALE GENOMIC DNA]</scope>
    <source>
        <strain evidence="3 4">DSM 19306</strain>
    </source>
</reference>
<evidence type="ECO:0000313" key="4">
    <source>
        <dbReference type="Proteomes" id="UP000075531"/>
    </source>
</evidence>
<evidence type="ECO:0000256" key="1">
    <source>
        <dbReference type="SAM" id="MobiDB-lite"/>
    </source>
</evidence>
<dbReference type="PANTHER" id="PTHR33734:SF22">
    <property type="entry name" value="MEMBRANE-BOUND LYTIC MUREIN TRANSGLYCOSYLASE D"/>
    <property type="match status" value="1"/>
</dbReference>
<dbReference type="GO" id="GO:0051301">
    <property type="term" value="P:cell division"/>
    <property type="evidence" value="ECO:0007669"/>
    <property type="project" value="UniProtKB-KW"/>
</dbReference>
<dbReference type="PATRIC" id="fig|1121338.3.peg.2385"/>